<keyword evidence="2" id="KW-1185">Reference proteome</keyword>
<name>A0ACB0KRY9_TRIPR</name>
<gene>
    <name evidence="1" type="ORF">MILVUS5_LOCUS25803</name>
</gene>
<dbReference type="EMBL" id="CASHSV030000311">
    <property type="protein sequence ID" value="CAJ2659698.1"/>
    <property type="molecule type" value="Genomic_DNA"/>
</dbReference>
<sequence length="968" mass="110930">MRRILSEPSQPELLYELSSFVQHYGNAVDHGHYVAHIKDENTGQWWRFNDKIVTKDSQSSLTKTFSSEDVYLMMYRVKDTNHIERDDNICVPSHYFEEIQTSNATYQKKYNQRKEKELSLINERTEEVRSVLSEASVQSLSQPFFWISCDWLRQWAKNVTPSAIDNTAITCSHGKVPVSKVTSMKRLSSKAWETLLEKYGGGPKLSHEDCCLDCLKEGAQNVMSADTYRDRRESFKQLAWDILDGKNEDGKYYVSRSWLLQWSIGEIPDAPSEANSNPTSDITCSHRQLLPEHATVPKRVLVPKDFWHSIYKDANSVKNDVVTFPSDSKECLVCCRNFFDMFQKKLSMSLFMGKCVKLNLNSSYFLVPTSWISKWRNYINPDVKNSDTPETLNVAINSLLCEKHARLIERPPELILSFGVLTLRESSACGLTLITEEDWKCFCKEWDTEIQGVSAEFENMDNMNNEFGNCQVLIKTCPEVCESCIGEKESHKFHYCNEDICVIFVRGKGRREHSSKAEFNSSTNLEVSASTSLYTLKMLIWDYFGVVKENQILEKGGITIDNSDEYTTLVDLNIFAGDQIIVRDSDDELVNEKKDTQYTEEGYRGTLLTSNVSSQGRTSMQKPPNHFNVQDLSPREVLESIDQFFVEGHISQYPEFAVPSLTDHIYLKEVGHIVLLKRFMISPSSRGTKSLIHWMLHKIRSNLRANRSTTLRALYYMNTFFTSESQSTTIVDYIAAMLECTRTSLNIYAAPTGYVIGDLTFVYKNEIVDCRRVEKPIPTGVITDLRTEADYILLVEKDCILARLSDDDFHISHKCIIISSHGRPSMAVRGLVRSLKLRFQLPIFALVDFDPAGIDIMVSFEYGSKNSALYNSNLITKGIKWLGVKQGDIQLLPDGCMLEMTEKNLKAAKEMLRQPQIRENSEWVKSLMWMIKNKKKTRIDALTADNISYLANTYLPSRISEMMNEFGE</sequence>
<evidence type="ECO:0000313" key="2">
    <source>
        <dbReference type="Proteomes" id="UP001177021"/>
    </source>
</evidence>
<evidence type="ECO:0000313" key="1">
    <source>
        <dbReference type="EMBL" id="CAJ2659698.1"/>
    </source>
</evidence>
<accession>A0ACB0KRY9</accession>
<protein>
    <submittedName>
        <fullName evidence="1">Uncharacterized protein</fullName>
    </submittedName>
</protein>
<reference evidence="1" key="1">
    <citation type="submission" date="2023-10" db="EMBL/GenBank/DDBJ databases">
        <authorList>
            <person name="Rodriguez Cubillos JULIANA M."/>
            <person name="De Vega J."/>
        </authorList>
    </citation>
    <scope>NUCLEOTIDE SEQUENCE</scope>
</reference>
<comment type="caution">
    <text evidence="1">The sequence shown here is derived from an EMBL/GenBank/DDBJ whole genome shotgun (WGS) entry which is preliminary data.</text>
</comment>
<organism evidence="1 2">
    <name type="scientific">Trifolium pratense</name>
    <name type="common">Red clover</name>
    <dbReference type="NCBI Taxonomy" id="57577"/>
    <lineage>
        <taxon>Eukaryota</taxon>
        <taxon>Viridiplantae</taxon>
        <taxon>Streptophyta</taxon>
        <taxon>Embryophyta</taxon>
        <taxon>Tracheophyta</taxon>
        <taxon>Spermatophyta</taxon>
        <taxon>Magnoliopsida</taxon>
        <taxon>eudicotyledons</taxon>
        <taxon>Gunneridae</taxon>
        <taxon>Pentapetalae</taxon>
        <taxon>rosids</taxon>
        <taxon>fabids</taxon>
        <taxon>Fabales</taxon>
        <taxon>Fabaceae</taxon>
        <taxon>Papilionoideae</taxon>
        <taxon>50 kb inversion clade</taxon>
        <taxon>NPAAA clade</taxon>
        <taxon>Hologalegina</taxon>
        <taxon>IRL clade</taxon>
        <taxon>Trifolieae</taxon>
        <taxon>Trifolium</taxon>
    </lineage>
</organism>
<dbReference type="Proteomes" id="UP001177021">
    <property type="component" value="Unassembled WGS sequence"/>
</dbReference>
<proteinExistence type="predicted"/>